<dbReference type="PROSITE" id="PS50893">
    <property type="entry name" value="ABC_TRANSPORTER_2"/>
    <property type="match status" value="2"/>
</dbReference>
<evidence type="ECO:0000256" key="4">
    <source>
        <dbReference type="ARBA" id="ARBA00022741"/>
    </source>
</evidence>
<feature type="domain" description="ABC transporter" evidence="10">
    <location>
        <begin position="704"/>
        <end position="942"/>
    </location>
</feature>
<feature type="transmembrane region" description="Helical" evidence="9">
    <location>
        <begin position="380"/>
        <end position="405"/>
    </location>
</feature>
<organism evidence="12 13">
    <name type="scientific">Pythium oligandrum</name>
    <name type="common">Mycoparasitic fungus</name>
    <dbReference type="NCBI Taxonomy" id="41045"/>
    <lineage>
        <taxon>Eukaryota</taxon>
        <taxon>Sar</taxon>
        <taxon>Stramenopiles</taxon>
        <taxon>Oomycota</taxon>
        <taxon>Peronosporomycetes</taxon>
        <taxon>Pythiales</taxon>
        <taxon>Pythiaceae</taxon>
        <taxon>Pythium</taxon>
    </lineage>
</organism>
<dbReference type="SUPFAM" id="SSF90123">
    <property type="entry name" value="ABC transporter transmembrane region"/>
    <property type="match status" value="1"/>
</dbReference>
<feature type="region of interest" description="Disordered" evidence="8">
    <location>
        <begin position="338"/>
        <end position="360"/>
    </location>
</feature>
<dbReference type="InterPro" id="IPR003439">
    <property type="entry name" value="ABC_transporter-like_ATP-bd"/>
</dbReference>
<evidence type="ECO:0000256" key="6">
    <source>
        <dbReference type="ARBA" id="ARBA00022989"/>
    </source>
</evidence>
<dbReference type="Gene3D" id="1.20.1560.10">
    <property type="entry name" value="ABC transporter type 1, transmembrane domain"/>
    <property type="match status" value="1"/>
</dbReference>
<dbReference type="FunFam" id="3.40.50.300:FF:000251">
    <property type="entry name" value="ABC transporter B family member 19"/>
    <property type="match status" value="2"/>
</dbReference>
<keyword evidence="6 9" id="KW-1133">Transmembrane helix</keyword>
<dbReference type="GO" id="GO:0090374">
    <property type="term" value="P:oligopeptide export from mitochondrion"/>
    <property type="evidence" value="ECO:0007669"/>
    <property type="project" value="TreeGrafter"/>
</dbReference>
<evidence type="ECO:0000259" key="10">
    <source>
        <dbReference type="PROSITE" id="PS50893"/>
    </source>
</evidence>
<dbReference type="CDD" id="cd18578">
    <property type="entry name" value="ABC_6TM_Pgp_ABCB1_D2_like"/>
    <property type="match status" value="1"/>
</dbReference>
<name>A0A8K1CBD4_PYTOL</name>
<dbReference type="GO" id="GO:0016887">
    <property type="term" value="F:ATP hydrolysis activity"/>
    <property type="evidence" value="ECO:0007669"/>
    <property type="project" value="InterPro"/>
</dbReference>
<dbReference type="InterPro" id="IPR036640">
    <property type="entry name" value="ABC1_TM_sf"/>
</dbReference>
<dbReference type="SUPFAM" id="SSF52540">
    <property type="entry name" value="P-loop containing nucleoside triphosphate hydrolases"/>
    <property type="match status" value="2"/>
</dbReference>
<dbReference type="EMBL" id="SPLM01000109">
    <property type="protein sequence ID" value="TMW59292.1"/>
    <property type="molecule type" value="Genomic_DNA"/>
</dbReference>
<evidence type="ECO:0000256" key="9">
    <source>
        <dbReference type="SAM" id="Phobius"/>
    </source>
</evidence>
<dbReference type="AlphaFoldDB" id="A0A8K1CBD4"/>
<evidence type="ECO:0000256" key="7">
    <source>
        <dbReference type="ARBA" id="ARBA00023136"/>
    </source>
</evidence>
<dbReference type="OrthoDB" id="159746at2759"/>
<feature type="domain" description="ABC transporter" evidence="10">
    <location>
        <begin position="65"/>
        <end position="303"/>
    </location>
</feature>
<evidence type="ECO:0000313" key="13">
    <source>
        <dbReference type="Proteomes" id="UP000794436"/>
    </source>
</evidence>
<keyword evidence="3 9" id="KW-0812">Transmembrane</keyword>
<dbReference type="SMART" id="SM00382">
    <property type="entry name" value="AAA"/>
    <property type="match status" value="2"/>
</dbReference>
<accession>A0A8K1CBD4</accession>
<proteinExistence type="inferred from homology"/>
<feature type="domain" description="ABC transmembrane type-1" evidence="11">
    <location>
        <begin position="382"/>
        <end position="669"/>
    </location>
</feature>
<dbReference type="PROSITE" id="PS50929">
    <property type="entry name" value="ABC_TM1F"/>
    <property type="match status" value="1"/>
</dbReference>
<comment type="subcellular location">
    <subcellularLocation>
        <location evidence="1">Membrane</location>
        <topology evidence="1">Multi-pass membrane protein</topology>
    </subcellularLocation>
</comment>
<dbReference type="InterPro" id="IPR011527">
    <property type="entry name" value="ABC1_TM_dom"/>
</dbReference>
<dbReference type="PANTHER" id="PTHR43394">
    <property type="entry name" value="ATP-DEPENDENT PERMEASE MDL1, MITOCHONDRIAL"/>
    <property type="match status" value="1"/>
</dbReference>
<dbReference type="GO" id="GO:0015421">
    <property type="term" value="F:ABC-type oligopeptide transporter activity"/>
    <property type="evidence" value="ECO:0007669"/>
    <property type="project" value="TreeGrafter"/>
</dbReference>
<dbReference type="Pfam" id="PF00664">
    <property type="entry name" value="ABC_membrane"/>
    <property type="match status" value="1"/>
</dbReference>
<dbReference type="InterPro" id="IPR017871">
    <property type="entry name" value="ABC_transporter-like_CS"/>
</dbReference>
<protein>
    <submittedName>
        <fullName evidence="12">Uncharacterized protein</fullName>
    </submittedName>
</protein>
<dbReference type="GO" id="GO:0005743">
    <property type="term" value="C:mitochondrial inner membrane"/>
    <property type="evidence" value="ECO:0007669"/>
    <property type="project" value="TreeGrafter"/>
</dbReference>
<feature type="transmembrane region" description="Helical" evidence="9">
    <location>
        <begin position="640"/>
        <end position="659"/>
    </location>
</feature>
<evidence type="ECO:0000313" key="12">
    <source>
        <dbReference type="EMBL" id="TMW59292.1"/>
    </source>
</evidence>
<dbReference type="PROSITE" id="PS00211">
    <property type="entry name" value="ABC_TRANSPORTER_1"/>
    <property type="match status" value="2"/>
</dbReference>
<reference evidence="12" key="1">
    <citation type="submission" date="2019-03" db="EMBL/GenBank/DDBJ databases">
        <title>Long read genome sequence of the mycoparasitic Pythium oligandrum ATCC 38472 isolated from sugarbeet rhizosphere.</title>
        <authorList>
            <person name="Gaulin E."/>
        </authorList>
    </citation>
    <scope>NUCLEOTIDE SEQUENCE</scope>
    <source>
        <strain evidence="12">ATCC 38472_TT</strain>
    </source>
</reference>
<evidence type="ECO:0000256" key="5">
    <source>
        <dbReference type="ARBA" id="ARBA00022840"/>
    </source>
</evidence>
<feature type="transmembrane region" description="Helical" evidence="9">
    <location>
        <begin position="526"/>
        <end position="545"/>
    </location>
</feature>
<evidence type="ECO:0000256" key="1">
    <source>
        <dbReference type="ARBA" id="ARBA00004141"/>
    </source>
</evidence>
<keyword evidence="5" id="KW-0067">ATP-binding</keyword>
<feature type="transmembrane region" description="Helical" evidence="9">
    <location>
        <begin position="504"/>
        <end position="520"/>
    </location>
</feature>
<dbReference type="CDD" id="cd03249">
    <property type="entry name" value="ABC_MTABC3_MDL1_MDL2"/>
    <property type="match status" value="2"/>
</dbReference>
<keyword evidence="7 9" id="KW-0472">Membrane</keyword>
<gene>
    <name evidence="12" type="ORF">Poli38472_004361</name>
</gene>
<evidence type="ECO:0000256" key="8">
    <source>
        <dbReference type="SAM" id="MobiDB-lite"/>
    </source>
</evidence>
<dbReference type="Pfam" id="PF00005">
    <property type="entry name" value="ABC_tran"/>
    <property type="match status" value="2"/>
</dbReference>
<comment type="similarity">
    <text evidence="2">Belongs to the ABC transporter superfamily. ABCB family. Multidrug resistance exporter (TC 3.A.1.201) subfamily.</text>
</comment>
<feature type="transmembrane region" description="Helical" evidence="9">
    <location>
        <begin position="616"/>
        <end position="634"/>
    </location>
</feature>
<comment type="caution">
    <text evidence="12">The sequence shown here is derived from an EMBL/GenBank/DDBJ whole genome shotgun (WGS) entry which is preliminary data.</text>
</comment>
<dbReference type="PANTHER" id="PTHR43394:SF18">
    <property type="entry name" value="ABC TRANSPORTER B FAMILY MEMBER 11-LIKE"/>
    <property type="match status" value="1"/>
</dbReference>
<dbReference type="InterPro" id="IPR039421">
    <property type="entry name" value="Type_1_exporter"/>
</dbReference>
<keyword evidence="13" id="KW-1185">Reference proteome</keyword>
<dbReference type="Proteomes" id="UP000794436">
    <property type="component" value="Unassembled WGS sequence"/>
</dbReference>
<dbReference type="InterPro" id="IPR027417">
    <property type="entry name" value="P-loop_NTPase"/>
</dbReference>
<keyword evidence="4" id="KW-0547">Nucleotide-binding</keyword>
<evidence type="ECO:0000256" key="3">
    <source>
        <dbReference type="ARBA" id="ARBA00022692"/>
    </source>
</evidence>
<sequence>MLRWWSGHHRLLWCCNGNSGAWSSGTVYPSSRAAAFDVFRVIEQPSLIDPSSNDGKKPNKVAGRVEIENVSFAYPSRPDVQVCRNYSLTIEAGQTVALVGPSGSAKSTVVSLLERFYDPLSGAVKLDGVNVRDLNVAWLRQQIGLVGQEPVLFATSIMENIRHGQPEASDEQVAEAAKMANAYTFINDFPDGFHTDVGGRGAQLSGGQKQRIAIARAILKNPSILLLDEATSALDSESERIVQESLDQLLASSRRTTIIIAHRLSTIRHADKIAVHSQGAIVELGTHEELMALPSGHYRQLVEAQNRVRGPTREVEVEIAEDHGSKGHVPSFRVMERTSSRHSAKAVHNETDDSEQDDDKAFQPVPASRIWKMSAPEWKFLVLGMVGAFINSSVFPFWGLFLSKLAVLFYEPKPHDELIDSARNWMLGFIGLGIAFLISHTVQHCSFGVVSQRLIIRVRRATFQAMLRQEIDLEENSAGALTSKLATDTPIHQGMTYDMLNQRMVVLTSIGIGLGIGFYQSWQMTLLMLATIPLFVFTGLIQAQLSRGTLGNRSGSDAETAAGSVLSESIESIRTVASFNMEGKILETYEEMVHASTPAEIKAGVMGGAALGSGQSLIFFNVAFLFYVGGIWVSHHKITFEDMITVILVIMFATFSLGFSGHDAADAGKAKIAAARIFALIDREPPIDATSTEGAVVTQVNGDINFENIAFTYPSRPDAKIYRNYSLRIRAGQNVALVGASGSGKSTAISLLERFYDPAHGRVTVDGTDLRSFQLPWLRERISLVSQEPVLFTGTIDENIALGKPGATRADVIGAAKKANALDFINNFPNGFDTDVGDRGAQVSGGQKQRIAIARAILRDPEVLLLDEATSALDNESERIVQESLDKLMSLKKRTTIFVAHRLSTVRHADLIAVTQDGAIVEQRTHDQLMTLDDGIYRRLVTRQMHSAE</sequence>
<evidence type="ECO:0000256" key="2">
    <source>
        <dbReference type="ARBA" id="ARBA00007577"/>
    </source>
</evidence>
<feature type="transmembrane region" description="Helical" evidence="9">
    <location>
        <begin position="425"/>
        <end position="450"/>
    </location>
</feature>
<dbReference type="InterPro" id="IPR003593">
    <property type="entry name" value="AAA+_ATPase"/>
</dbReference>
<dbReference type="Gene3D" id="3.40.50.300">
    <property type="entry name" value="P-loop containing nucleotide triphosphate hydrolases"/>
    <property type="match status" value="2"/>
</dbReference>
<evidence type="ECO:0000259" key="11">
    <source>
        <dbReference type="PROSITE" id="PS50929"/>
    </source>
</evidence>
<dbReference type="GO" id="GO:0005524">
    <property type="term" value="F:ATP binding"/>
    <property type="evidence" value="ECO:0007669"/>
    <property type="project" value="UniProtKB-KW"/>
</dbReference>